<proteinExistence type="predicted"/>
<keyword evidence="1" id="KW-1133">Transmembrane helix</keyword>
<name>A0ABN1ZAA0_9MICO</name>
<reference evidence="2 3" key="1">
    <citation type="journal article" date="2019" name="Int. J. Syst. Evol. Microbiol.">
        <title>The Global Catalogue of Microorganisms (GCM) 10K type strain sequencing project: providing services to taxonomists for standard genome sequencing and annotation.</title>
        <authorList>
            <consortium name="The Broad Institute Genomics Platform"/>
            <consortium name="The Broad Institute Genome Sequencing Center for Infectious Disease"/>
            <person name="Wu L."/>
            <person name="Ma J."/>
        </authorList>
    </citation>
    <scope>NUCLEOTIDE SEQUENCE [LARGE SCALE GENOMIC DNA]</scope>
    <source>
        <strain evidence="2 3">JCM 12140</strain>
    </source>
</reference>
<keyword evidence="1" id="KW-0812">Transmembrane</keyword>
<comment type="caution">
    <text evidence="2">The sequence shown here is derived from an EMBL/GenBank/DDBJ whole genome shotgun (WGS) entry which is preliminary data.</text>
</comment>
<feature type="transmembrane region" description="Helical" evidence="1">
    <location>
        <begin position="54"/>
        <end position="81"/>
    </location>
</feature>
<gene>
    <name evidence="2" type="ORF">GCM10009627_08620</name>
</gene>
<keyword evidence="3" id="KW-1185">Reference proteome</keyword>
<dbReference type="EMBL" id="BAAAJX010000003">
    <property type="protein sequence ID" value="GAA1492516.1"/>
    <property type="molecule type" value="Genomic_DNA"/>
</dbReference>
<evidence type="ECO:0000313" key="2">
    <source>
        <dbReference type="EMBL" id="GAA1492516.1"/>
    </source>
</evidence>
<evidence type="ECO:0000313" key="3">
    <source>
        <dbReference type="Proteomes" id="UP001501742"/>
    </source>
</evidence>
<feature type="transmembrane region" description="Helical" evidence="1">
    <location>
        <begin position="88"/>
        <end position="107"/>
    </location>
</feature>
<dbReference type="Pfam" id="PF14325">
    <property type="entry name" value="DUF4383"/>
    <property type="match status" value="1"/>
</dbReference>
<feature type="transmembrane region" description="Helical" evidence="1">
    <location>
        <begin position="127"/>
        <end position="146"/>
    </location>
</feature>
<keyword evidence="1" id="KW-0472">Membrane</keyword>
<dbReference type="Proteomes" id="UP001501742">
    <property type="component" value="Unassembled WGS sequence"/>
</dbReference>
<protein>
    <submittedName>
        <fullName evidence="2">DUF4383 domain-containing protein</fullName>
    </submittedName>
</protein>
<organism evidence="2 3">
    <name type="scientific">Curtobacterium herbarum</name>
    <dbReference type="NCBI Taxonomy" id="150122"/>
    <lineage>
        <taxon>Bacteria</taxon>
        <taxon>Bacillati</taxon>
        <taxon>Actinomycetota</taxon>
        <taxon>Actinomycetes</taxon>
        <taxon>Micrococcales</taxon>
        <taxon>Microbacteriaceae</taxon>
        <taxon>Curtobacterium</taxon>
    </lineage>
</organism>
<dbReference type="RefSeq" id="WP_204607735.1">
    <property type="nucleotide sequence ID" value="NZ_BAAAJX010000003.1"/>
</dbReference>
<evidence type="ECO:0000256" key="1">
    <source>
        <dbReference type="SAM" id="Phobius"/>
    </source>
</evidence>
<feature type="transmembrane region" description="Helical" evidence="1">
    <location>
        <begin position="21"/>
        <end position="42"/>
    </location>
</feature>
<sequence length="158" mass="16420">MTDRLSTPAPTSFAETPVQKGTLVVGIVFLLVGIAGFVPGLTTGDLGGAGNGSMGMLLGIFQVSVLHNIVHLLFGIVGVAAARRASGARFYLVVGGVVYSVLWIYGLFTANSDSAANFVPLNWADNWLHLVLAIGMVALGVVLSRGRRAPVGAERTAR</sequence>
<accession>A0ABN1ZAA0</accession>